<comment type="subcellular location">
    <subcellularLocation>
        <location evidence="1">Membrane</location>
        <topology evidence="1">Multi-pass membrane protein</topology>
    </subcellularLocation>
</comment>
<dbReference type="InterPro" id="IPR039283">
    <property type="entry name" value="MOSPD1/3"/>
</dbReference>
<keyword evidence="2 6" id="KW-0812">Transmembrane</keyword>
<dbReference type="InterPro" id="IPR013783">
    <property type="entry name" value="Ig-like_fold"/>
</dbReference>
<organism evidence="8 9">
    <name type="scientific">Ceutorhynchus assimilis</name>
    <name type="common">cabbage seed weevil</name>
    <dbReference type="NCBI Taxonomy" id="467358"/>
    <lineage>
        <taxon>Eukaryota</taxon>
        <taxon>Metazoa</taxon>
        <taxon>Ecdysozoa</taxon>
        <taxon>Arthropoda</taxon>
        <taxon>Hexapoda</taxon>
        <taxon>Insecta</taxon>
        <taxon>Pterygota</taxon>
        <taxon>Neoptera</taxon>
        <taxon>Endopterygota</taxon>
        <taxon>Coleoptera</taxon>
        <taxon>Polyphaga</taxon>
        <taxon>Cucujiformia</taxon>
        <taxon>Curculionidae</taxon>
        <taxon>Ceutorhynchinae</taxon>
        <taxon>Ceutorhynchus</taxon>
    </lineage>
</organism>
<dbReference type="InterPro" id="IPR008962">
    <property type="entry name" value="PapD-like_sf"/>
</dbReference>
<feature type="compositionally biased region" description="Low complexity" evidence="5">
    <location>
        <begin position="134"/>
        <end position="143"/>
    </location>
</feature>
<dbReference type="Pfam" id="PF00635">
    <property type="entry name" value="Motile_Sperm"/>
    <property type="match status" value="1"/>
</dbReference>
<feature type="transmembrane region" description="Helical" evidence="6">
    <location>
        <begin position="161"/>
        <end position="178"/>
    </location>
</feature>
<feature type="region of interest" description="Disordered" evidence="5">
    <location>
        <begin position="122"/>
        <end position="153"/>
    </location>
</feature>
<dbReference type="Proteomes" id="UP001152799">
    <property type="component" value="Chromosome 10"/>
</dbReference>
<evidence type="ECO:0000313" key="9">
    <source>
        <dbReference type="Proteomes" id="UP001152799"/>
    </source>
</evidence>
<evidence type="ECO:0000313" key="8">
    <source>
        <dbReference type="EMBL" id="CAG9761477.1"/>
    </source>
</evidence>
<feature type="domain" description="MSP" evidence="7">
    <location>
        <begin position="13"/>
        <end position="95"/>
    </location>
</feature>
<reference evidence="8" key="1">
    <citation type="submission" date="2022-01" db="EMBL/GenBank/DDBJ databases">
        <authorList>
            <person name="King R."/>
        </authorList>
    </citation>
    <scope>NUCLEOTIDE SEQUENCE</scope>
</reference>
<feature type="compositionally biased region" description="Polar residues" evidence="5">
    <location>
        <begin position="144"/>
        <end position="153"/>
    </location>
</feature>
<keyword evidence="3 6" id="KW-1133">Transmembrane helix</keyword>
<evidence type="ECO:0000256" key="1">
    <source>
        <dbReference type="ARBA" id="ARBA00004141"/>
    </source>
</evidence>
<evidence type="ECO:0000259" key="7">
    <source>
        <dbReference type="Pfam" id="PF00635"/>
    </source>
</evidence>
<evidence type="ECO:0000256" key="6">
    <source>
        <dbReference type="SAM" id="Phobius"/>
    </source>
</evidence>
<dbReference type="GO" id="GO:0005737">
    <property type="term" value="C:cytoplasm"/>
    <property type="evidence" value="ECO:0007669"/>
    <property type="project" value="TreeGrafter"/>
</dbReference>
<feature type="compositionally biased region" description="Basic and acidic residues" evidence="5">
    <location>
        <begin position="122"/>
        <end position="131"/>
    </location>
</feature>
<dbReference type="GO" id="GO:0016020">
    <property type="term" value="C:membrane"/>
    <property type="evidence" value="ECO:0007669"/>
    <property type="project" value="UniProtKB-SubCell"/>
</dbReference>
<dbReference type="EMBL" id="OU892286">
    <property type="protein sequence ID" value="CAG9761477.1"/>
    <property type="molecule type" value="Genomic_DNA"/>
</dbReference>
<gene>
    <name evidence="8" type="ORF">CEUTPL_LOCUS2179</name>
</gene>
<dbReference type="Gene3D" id="2.60.40.10">
    <property type="entry name" value="Immunoglobulins"/>
    <property type="match status" value="1"/>
</dbReference>
<dbReference type="PANTHER" id="PTHR34441:SF1">
    <property type="entry name" value="MOTILE SPERM DOMAIN-CONTAINING 1"/>
    <property type="match status" value="1"/>
</dbReference>
<keyword evidence="9" id="KW-1185">Reference proteome</keyword>
<evidence type="ECO:0000256" key="3">
    <source>
        <dbReference type="ARBA" id="ARBA00022989"/>
    </source>
</evidence>
<sequence>MSLNLHAIPVFAFPTSLKFYLGTKSSHTQVLTLYSPYDFPIKYKVHCQSSAWEKYIVPNPEGTIPGQSSVDLVITHKQAIPSNCNVLDKIKIVMHDHVTGQIIGKKTIESILLAGEKDSRHQNDDDYEFHSHHTGSTSHSTHGVQTQRGINRSTNTPTNNFVSSIIIAVCACILFLPTEPEVSKPSSLPSYFHVSHKIQLLAALLLGVFLCILVRS</sequence>
<name>A0A9N9MDI0_9CUCU</name>
<keyword evidence="4 6" id="KW-0472">Membrane</keyword>
<protein>
    <recommendedName>
        <fullName evidence="7">MSP domain-containing protein</fullName>
    </recommendedName>
</protein>
<dbReference type="PANTHER" id="PTHR34441">
    <property type="entry name" value="MOTILE SPERM DOMAIN-CONTAINING PROTEIN 1"/>
    <property type="match status" value="1"/>
</dbReference>
<accession>A0A9N9MDI0</accession>
<dbReference type="SUPFAM" id="SSF49354">
    <property type="entry name" value="PapD-like"/>
    <property type="match status" value="1"/>
</dbReference>
<evidence type="ECO:0000256" key="5">
    <source>
        <dbReference type="SAM" id="MobiDB-lite"/>
    </source>
</evidence>
<dbReference type="AlphaFoldDB" id="A0A9N9MDI0"/>
<proteinExistence type="predicted"/>
<feature type="transmembrane region" description="Helical" evidence="6">
    <location>
        <begin position="198"/>
        <end position="214"/>
    </location>
</feature>
<dbReference type="OrthoDB" id="10022288at2759"/>
<dbReference type="InterPro" id="IPR000535">
    <property type="entry name" value="MSP_dom"/>
</dbReference>
<evidence type="ECO:0000256" key="4">
    <source>
        <dbReference type="ARBA" id="ARBA00023136"/>
    </source>
</evidence>
<evidence type="ECO:0000256" key="2">
    <source>
        <dbReference type="ARBA" id="ARBA00022692"/>
    </source>
</evidence>